<evidence type="ECO:0000259" key="4">
    <source>
        <dbReference type="PROSITE" id="PS51186"/>
    </source>
</evidence>
<proteinExistence type="predicted"/>
<dbReference type="NCBIfam" id="NF040504">
    <property type="entry name" value="resist_ArsN1b"/>
    <property type="match status" value="1"/>
</dbReference>
<dbReference type="CDD" id="cd04301">
    <property type="entry name" value="NAT_SF"/>
    <property type="match status" value="1"/>
</dbReference>
<accession>A0A1N6X918</accession>
<evidence type="ECO:0000313" key="5">
    <source>
        <dbReference type="EMBL" id="SIQ98803.1"/>
    </source>
</evidence>
<dbReference type="Gene3D" id="3.40.630.30">
    <property type="match status" value="1"/>
</dbReference>
<sequence length="197" mass="22327">MPTIRLAEVDDARQITAIYAPIVRDTIISFETNPPDEKEMASRIRKTLPNYPWLVCEHEGEICGYAYATTHRTREAYQWSVDVSVYVHDSHRRCGIGRGLYESLFALLREQGFYNAYAGIALPNPASVTLHESLGFEPVGTYEAVGYKHGAWHDVGWWHLQLGSTEEKAERPEPPSALTEIDTDDEIERGMDSIRIS</sequence>
<dbReference type="Proteomes" id="UP000186914">
    <property type="component" value="Unassembled WGS sequence"/>
</dbReference>
<keyword evidence="1 5" id="KW-0808">Transferase</keyword>
<dbReference type="InterPro" id="IPR016181">
    <property type="entry name" value="Acyl_CoA_acyltransferase"/>
</dbReference>
<keyword evidence="2" id="KW-0012">Acyltransferase</keyword>
<evidence type="ECO:0000256" key="3">
    <source>
        <dbReference type="SAM" id="MobiDB-lite"/>
    </source>
</evidence>
<dbReference type="PANTHER" id="PTHR43072">
    <property type="entry name" value="N-ACETYLTRANSFERASE"/>
    <property type="match status" value="1"/>
</dbReference>
<dbReference type="InterPro" id="IPR000182">
    <property type="entry name" value="GNAT_dom"/>
</dbReference>
<evidence type="ECO:0000256" key="2">
    <source>
        <dbReference type="ARBA" id="ARBA00023315"/>
    </source>
</evidence>
<dbReference type="OrthoDB" id="129730at2157"/>
<organism evidence="5 6">
    <name type="scientific">Haladaptatus litoreus</name>
    <dbReference type="NCBI Taxonomy" id="553468"/>
    <lineage>
        <taxon>Archaea</taxon>
        <taxon>Methanobacteriati</taxon>
        <taxon>Methanobacteriota</taxon>
        <taxon>Stenosarchaea group</taxon>
        <taxon>Halobacteria</taxon>
        <taxon>Halobacteriales</taxon>
        <taxon>Haladaptataceae</taxon>
        <taxon>Haladaptatus</taxon>
    </lineage>
</organism>
<dbReference type="PROSITE" id="PS51186">
    <property type="entry name" value="GNAT"/>
    <property type="match status" value="1"/>
</dbReference>
<dbReference type="EMBL" id="FTNO01000001">
    <property type="protein sequence ID" value="SIQ98803.1"/>
    <property type="molecule type" value="Genomic_DNA"/>
</dbReference>
<reference evidence="6" key="1">
    <citation type="submission" date="2017-01" db="EMBL/GenBank/DDBJ databases">
        <authorList>
            <person name="Varghese N."/>
            <person name="Submissions S."/>
        </authorList>
    </citation>
    <scope>NUCLEOTIDE SEQUENCE [LARGE SCALE GENOMIC DNA]</scope>
    <source>
        <strain evidence="6">CGMCC 1.7737</strain>
    </source>
</reference>
<name>A0A1N6X918_9EURY</name>
<evidence type="ECO:0000313" key="6">
    <source>
        <dbReference type="Proteomes" id="UP000186914"/>
    </source>
</evidence>
<evidence type="ECO:0000256" key="1">
    <source>
        <dbReference type="ARBA" id="ARBA00022679"/>
    </source>
</evidence>
<dbReference type="AlphaFoldDB" id="A0A1N6X918"/>
<dbReference type="PANTHER" id="PTHR43072:SF23">
    <property type="entry name" value="UPF0039 PROTEIN C11D3.02C"/>
    <property type="match status" value="1"/>
</dbReference>
<protein>
    <submittedName>
        <fullName evidence="5">Phosphinothricin acetyltransferase</fullName>
    </submittedName>
</protein>
<gene>
    <name evidence="5" type="ORF">SAMN05421858_1039</name>
</gene>
<keyword evidence="6" id="KW-1185">Reference proteome</keyword>
<dbReference type="SUPFAM" id="SSF55729">
    <property type="entry name" value="Acyl-CoA N-acyltransferases (Nat)"/>
    <property type="match status" value="1"/>
</dbReference>
<feature type="compositionally biased region" description="Basic and acidic residues" evidence="3">
    <location>
        <begin position="188"/>
        <end position="197"/>
    </location>
</feature>
<dbReference type="GO" id="GO:0016747">
    <property type="term" value="F:acyltransferase activity, transferring groups other than amino-acyl groups"/>
    <property type="evidence" value="ECO:0007669"/>
    <property type="project" value="InterPro"/>
</dbReference>
<feature type="domain" description="N-acetyltransferase" evidence="4">
    <location>
        <begin position="2"/>
        <end position="163"/>
    </location>
</feature>
<feature type="region of interest" description="Disordered" evidence="3">
    <location>
        <begin position="165"/>
        <end position="197"/>
    </location>
</feature>
<dbReference type="Pfam" id="PF13420">
    <property type="entry name" value="Acetyltransf_4"/>
    <property type="match status" value="1"/>
</dbReference>
<dbReference type="RefSeq" id="WP_076428565.1">
    <property type="nucleotide sequence ID" value="NZ_FTNO01000001.1"/>
</dbReference>